<dbReference type="PANTHER" id="PTHR24198">
    <property type="entry name" value="ANKYRIN REPEAT AND PROTEIN KINASE DOMAIN-CONTAINING PROTEIN"/>
    <property type="match status" value="1"/>
</dbReference>
<dbReference type="Proteomes" id="UP000177583">
    <property type="component" value="Unassembled WGS sequence"/>
</dbReference>
<feature type="repeat" description="ANK" evidence="3">
    <location>
        <begin position="289"/>
        <end position="321"/>
    </location>
</feature>
<evidence type="ECO:0000256" key="2">
    <source>
        <dbReference type="ARBA" id="ARBA00023043"/>
    </source>
</evidence>
<evidence type="ECO:0000313" key="5">
    <source>
        <dbReference type="EMBL" id="OGH01879.1"/>
    </source>
</evidence>
<protein>
    <submittedName>
        <fullName evidence="5">Uncharacterized protein</fullName>
    </submittedName>
</protein>
<feature type="region of interest" description="Disordered" evidence="4">
    <location>
        <begin position="98"/>
        <end position="119"/>
    </location>
</feature>
<dbReference type="PANTHER" id="PTHR24198:SF165">
    <property type="entry name" value="ANKYRIN REPEAT-CONTAINING PROTEIN-RELATED"/>
    <property type="match status" value="1"/>
</dbReference>
<dbReference type="SUPFAM" id="SSF48403">
    <property type="entry name" value="Ankyrin repeat"/>
    <property type="match status" value="1"/>
</dbReference>
<dbReference type="InterPro" id="IPR036770">
    <property type="entry name" value="Ankyrin_rpt-contain_sf"/>
</dbReference>
<name>A0A1F6GUZ6_9PROT</name>
<sequence length="347" mass="38827">MSELSPSGYRLMLARKHGGHTQESLLDEPNFPNLNVKTLRRWEQQGINPTRVEEVARYFQIEVWSFLDPRLTDEDFLLLIDNPTLTAPLKARYAKEAASLAKGERPQRPPQSPTAPPEAEEYFQALQALELEDQDLFLSLLHPDFAVNYAGPDGWTLLHWAAHRGRLFFAQTLLGLQADLEARDTEGLSPLIIAAARNHSPLVALFLERGCELDRVDQKGWSALTWAAAHNNLTPLGLLMNQGANPNLPDYRGDLPLFRAIRSNFVACVSQLFSDQAPKPANPNRPDPQGELPLHLALRLGFPLVVQRLLQAGADPMGKNRDKVSAWELAKELSDPKMVTLFRESSP</sequence>
<reference evidence="5 6" key="1">
    <citation type="journal article" date="2016" name="Nat. Commun.">
        <title>Thousands of microbial genomes shed light on interconnected biogeochemical processes in an aquifer system.</title>
        <authorList>
            <person name="Anantharaman K."/>
            <person name="Brown C.T."/>
            <person name="Hug L.A."/>
            <person name="Sharon I."/>
            <person name="Castelle C.J."/>
            <person name="Probst A.J."/>
            <person name="Thomas B.C."/>
            <person name="Singh A."/>
            <person name="Wilkins M.J."/>
            <person name="Karaoz U."/>
            <person name="Brodie E.L."/>
            <person name="Williams K.H."/>
            <person name="Hubbard S.S."/>
            <person name="Banfield J.F."/>
        </authorList>
    </citation>
    <scope>NUCLEOTIDE SEQUENCE [LARGE SCALE GENOMIC DNA]</scope>
</reference>
<feature type="repeat" description="ANK" evidence="3">
    <location>
        <begin position="186"/>
        <end position="218"/>
    </location>
</feature>
<dbReference type="Gene3D" id="1.25.40.20">
    <property type="entry name" value="Ankyrin repeat-containing domain"/>
    <property type="match status" value="1"/>
</dbReference>
<dbReference type="PROSITE" id="PS50297">
    <property type="entry name" value="ANK_REP_REGION"/>
    <property type="match status" value="3"/>
</dbReference>
<evidence type="ECO:0000256" key="4">
    <source>
        <dbReference type="SAM" id="MobiDB-lite"/>
    </source>
</evidence>
<accession>A0A1F6GUZ6</accession>
<evidence type="ECO:0000256" key="3">
    <source>
        <dbReference type="PROSITE-ProRule" id="PRU00023"/>
    </source>
</evidence>
<dbReference type="AlphaFoldDB" id="A0A1F6GUZ6"/>
<dbReference type="Pfam" id="PF00023">
    <property type="entry name" value="Ank"/>
    <property type="match status" value="1"/>
</dbReference>
<dbReference type="EMBL" id="MFNF01000027">
    <property type="protein sequence ID" value="OGH01879.1"/>
    <property type="molecule type" value="Genomic_DNA"/>
</dbReference>
<dbReference type="InterPro" id="IPR002110">
    <property type="entry name" value="Ankyrin_rpt"/>
</dbReference>
<feature type="repeat" description="ANK" evidence="3">
    <location>
        <begin position="219"/>
        <end position="251"/>
    </location>
</feature>
<dbReference type="SMART" id="SM00248">
    <property type="entry name" value="ANK"/>
    <property type="match status" value="5"/>
</dbReference>
<dbReference type="PROSITE" id="PS50088">
    <property type="entry name" value="ANK_REPEAT"/>
    <property type="match status" value="4"/>
</dbReference>
<evidence type="ECO:0000313" key="6">
    <source>
        <dbReference type="Proteomes" id="UP000177583"/>
    </source>
</evidence>
<proteinExistence type="predicted"/>
<feature type="repeat" description="ANK" evidence="3">
    <location>
        <begin position="153"/>
        <end position="185"/>
    </location>
</feature>
<keyword evidence="2 3" id="KW-0040">ANK repeat</keyword>
<keyword evidence="1" id="KW-0677">Repeat</keyword>
<gene>
    <name evidence="5" type="ORF">A2557_04675</name>
</gene>
<dbReference type="Pfam" id="PF12796">
    <property type="entry name" value="Ank_2"/>
    <property type="match status" value="1"/>
</dbReference>
<organism evidence="5 6">
    <name type="scientific">Candidatus Lambdaproteobacteria bacterium RIFOXYD2_FULL_56_26</name>
    <dbReference type="NCBI Taxonomy" id="1817773"/>
    <lineage>
        <taxon>Bacteria</taxon>
        <taxon>Pseudomonadati</taxon>
        <taxon>Pseudomonadota</taxon>
        <taxon>Candidatus Lambdaproteobacteria</taxon>
    </lineage>
</organism>
<comment type="caution">
    <text evidence="5">The sequence shown here is derived from an EMBL/GenBank/DDBJ whole genome shotgun (WGS) entry which is preliminary data.</text>
</comment>
<evidence type="ECO:0000256" key="1">
    <source>
        <dbReference type="ARBA" id="ARBA00022737"/>
    </source>
</evidence>